<dbReference type="InterPro" id="IPR036397">
    <property type="entry name" value="RNaseH_sf"/>
</dbReference>
<keyword evidence="2" id="KW-1185">Reference proteome</keyword>
<dbReference type="AlphaFoldDB" id="A0A0Q5T576"/>
<dbReference type="PANTHER" id="PTHR46060:SF1">
    <property type="entry name" value="MARINER MOS1 TRANSPOSASE-LIKE PROTEIN"/>
    <property type="match status" value="1"/>
</dbReference>
<proteinExistence type="predicted"/>
<reference evidence="1 2" key="2">
    <citation type="journal article" date="2008" name="Bioinformatics">
        <title>Assembly reconciliation.</title>
        <authorList>
            <person name="Zimin A.V."/>
            <person name="Smith D.R."/>
            <person name="Sutton G."/>
            <person name="Yorke J.A."/>
        </authorList>
    </citation>
    <scope>NUCLEOTIDE SEQUENCE [LARGE SCALE GENOMIC DNA]</scope>
    <source>
        <strain evidence="1 2">TSC#14021-0224.01</strain>
    </source>
</reference>
<organism evidence="1 2">
    <name type="scientific">Drosophila erecta</name>
    <name type="common">Fruit fly</name>
    <dbReference type="NCBI Taxonomy" id="7220"/>
    <lineage>
        <taxon>Eukaryota</taxon>
        <taxon>Metazoa</taxon>
        <taxon>Ecdysozoa</taxon>
        <taxon>Arthropoda</taxon>
        <taxon>Hexapoda</taxon>
        <taxon>Insecta</taxon>
        <taxon>Pterygota</taxon>
        <taxon>Neoptera</taxon>
        <taxon>Endopterygota</taxon>
        <taxon>Diptera</taxon>
        <taxon>Brachycera</taxon>
        <taxon>Muscomorpha</taxon>
        <taxon>Ephydroidea</taxon>
        <taxon>Drosophilidae</taxon>
        <taxon>Drosophila</taxon>
        <taxon>Sophophora</taxon>
    </lineage>
</organism>
<dbReference type="Proteomes" id="UP000008711">
    <property type="component" value="Unassembled WGS sequence"/>
</dbReference>
<evidence type="ECO:0000313" key="1">
    <source>
        <dbReference type="EMBL" id="KQS30425.1"/>
    </source>
</evidence>
<evidence type="ECO:0000313" key="2">
    <source>
        <dbReference type="Proteomes" id="UP000008711"/>
    </source>
</evidence>
<dbReference type="InterPro" id="IPR052709">
    <property type="entry name" value="Transposase-MT_Hybrid"/>
</dbReference>
<dbReference type="Pfam" id="PF01359">
    <property type="entry name" value="Transposase_1"/>
    <property type="match status" value="1"/>
</dbReference>
<sequence length="153" mass="17925">MLIVFFDVRGIVHFEFVPQGQTVNGAFYQEVLKRLKRQVVRVRPDIKDVFMLHHDNTPSHTAFVVTNFLTQKKISVVPQPPYSPDLAPCDFFLFPLLKRELKGKHWESVENIQALVTRFLKGISVEEFQRAFQAWHTRLRKCIDAGGDYFEEF</sequence>
<dbReference type="InterPro" id="IPR001888">
    <property type="entry name" value="Transposase_1"/>
</dbReference>
<gene>
    <name evidence="1" type="primary">Dere\GG27064</name>
    <name evidence="1" type="synonym">GG27064</name>
    <name evidence="1" type="ORF">Dere_GG27064</name>
</gene>
<dbReference type="GO" id="GO:0003676">
    <property type="term" value="F:nucleic acid binding"/>
    <property type="evidence" value="ECO:0007669"/>
    <property type="project" value="InterPro"/>
</dbReference>
<evidence type="ECO:0008006" key="3">
    <source>
        <dbReference type="Google" id="ProtNLM"/>
    </source>
</evidence>
<dbReference type="Gene3D" id="3.30.420.10">
    <property type="entry name" value="Ribonuclease H-like superfamily/Ribonuclease H"/>
    <property type="match status" value="1"/>
</dbReference>
<dbReference type="EMBL" id="CH954180">
    <property type="protein sequence ID" value="KQS30425.1"/>
    <property type="molecule type" value="Genomic_DNA"/>
</dbReference>
<protein>
    <recommendedName>
        <fullName evidence="3">Mariner Mos1 transposase</fullName>
    </recommendedName>
</protein>
<dbReference type="PANTHER" id="PTHR46060">
    <property type="entry name" value="MARINER MOS1 TRANSPOSASE-LIKE PROTEIN"/>
    <property type="match status" value="1"/>
</dbReference>
<reference evidence="1 2" key="1">
    <citation type="journal article" date="2007" name="Nature">
        <title>Evolution of genes and genomes on the Drosophila phylogeny.</title>
        <authorList>
            <consortium name="Drosophila 12 Genomes Consortium"/>
            <person name="Clark A.G."/>
            <person name="Eisen M.B."/>
            <person name="Smith D.R."/>
            <person name="Bergman C.M."/>
            <person name="Oliver B."/>
            <person name="Markow T.A."/>
            <person name="Kaufman T.C."/>
            <person name="Kellis M."/>
            <person name="Gelbart W."/>
            <person name="Iyer V.N."/>
            <person name="Pollard D.A."/>
            <person name="Sackton T.B."/>
            <person name="Larracuente A.M."/>
            <person name="Singh N.D."/>
            <person name="Abad J.P."/>
            <person name="Abt D.N."/>
            <person name="Adryan B."/>
            <person name="Aguade M."/>
            <person name="Akashi H."/>
            <person name="Anderson W.W."/>
            <person name="Aquadro C.F."/>
            <person name="Ardell D.H."/>
            <person name="Arguello R."/>
            <person name="Artieri C.G."/>
            <person name="Barbash D.A."/>
            <person name="Barker D."/>
            <person name="Barsanti P."/>
            <person name="Batterham P."/>
            <person name="Batzoglou S."/>
            <person name="Begun D."/>
            <person name="Bhutkar A."/>
            <person name="Blanco E."/>
            <person name="Bosak S.A."/>
            <person name="Bradley R.K."/>
            <person name="Brand A.D."/>
            <person name="Brent M.R."/>
            <person name="Brooks A.N."/>
            <person name="Brown R.H."/>
            <person name="Butlin R.K."/>
            <person name="Caggese C."/>
            <person name="Calvi B.R."/>
            <person name="Bernardo de Carvalho A."/>
            <person name="Caspi A."/>
            <person name="Castrezana S."/>
            <person name="Celniker S.E."/>
            <person name="Chang J.L."/>
            <person name="Chapple C."/>
            <person name="Chatterji S."/>
            <person name="Chinwalla A."/>
            <person name="Civetta A."/>
            <person name="Clifton S.W."/>
            <person name="Comeron J.M."/>
            <person name="Costello J.C."/>
            <person name="Coyne J.A."/>
            <person name="Daub J."/>
            <person name="David R.G."/>
            <person name="Delcher A.L."/>
            <person name="Delehaunty K."/>
            <person name="Do C.B."/>
            <person name="Ebling H."/>
            <person name="Edwards K."/>
            <person name="Eickbush T."/>
            <person name="Evans J.D."/>
            <person name="Filipski A."/>
            <person name="Findeiss S."/>
            <person name="Freyhult E."/>
            <person name="Fulton L."/>
            <person name="Fulton R."/>
            <person name="Garcia A.C."/>
            <person name="Gardiner A."/>
            <person name="Garfield D.A."/>
            <person name="Garvin B.E."/>
            <person name="Gibson G."/>
            <person name="Gilbert D."/>
            <person name="Gnerre S."/>
            <person name="Godfrey J."/>
            <person name="Good R."/>
            <person name="Gotea V."/>
            <person name="Gravely B."/>
            <person name="Greenberg A.J."/>
            <person name="Griffiths-Jones S."/>
            <person name="Gross S."/>
            <person name="Guigo R."/>
            <person name="Gustafson E.A."/>
            <person name="Haerty W."/>
            <person name="Hahn M.W."/>
            <person name="Halligan D.L."/>
            <person name="Halpern A.L."/>
            <person name="Halter G.M."/>
            <person name="Han M.V."/>
            <person name="Heger A."/>
            <person name="Hillier L."/>
            <person name="Hinrichs A.S."/>
            <person name="Holmes I."/>
            <person name="Hoskins R.A."/>
            <person name="Hubisz M.J."/>
            <person name="Hultmark D."/>
            <person name="Huntley M.A."/>
            <person name="Jaffe D.B."/>
            <person name="Jagadeeshan S."/>
            <person name="Jeck W.R."/>
            <person name="Johnson J."/>
            <person name="Jones C.D."/>
            <person name="Jordan W.C."/>
            <person name="Karpen G.H."/>
            <person name="Kataoka E."/>
            <person name="Keightley P.D."/>
            <person name="Kheradpour P."/>
            <person name="Kirkness E.F."/>
            <person name="Koerich L.B."/>
            <person name="Kristiansen K."/>
            <person name="Kudrna D."/>
            <person name="Kulathinal R.J."/>
            <person name="Kumar S."/>
            <person name="Kwok R."/>
            <person name="Lander E."/>
            <person name="Langley C.H."/>
            <person name="Lapoint R."/>
            <person name="Lazzaro B.P."/>
            <person name="Lee S.J."/>
            <person name="Levesque L."/>
            <person name="Li R."/>
            <person name="Lin C.F."/>
            <person name="Lin M.F."/>
            <person name="Lindblad-Toh K."/>
            <person name="Llopart A."/>
            <person name="Long M."/>
            <person name="Low L."/>
            <person name="Lozovsky E."/>
            <person name="Lu J."/>
            <person name="Luo M."/>
            <person name="Machado C.A."/>
            <person name="Makalowski W."/>
            <person name="Marzo M."/>
            <person name="Matsuda M."/>
            <person name="Matzkin L."/>
            <person name="McAllister B."/>
            <person name="McBride C.S."/>
            <person name="McKernan B."/>
            <person name="McKernan K."/>
            <person name="Mendez-Lago M."/>
            <person name="Minx P."/>
            <person name="Mollenhauer M.U."/>
            <person name="Montooth K."/>
            <person name="Mount S.M."/>
            <person name="Mu X."/>
            <person name="Myers E."/>
            <person name="Negre B."/>
            <person name="Newfeld S."/>
            <person name="Nielsen R."/>
            <person name="Noor M.A."/>
            <person name="O'Grady P."/>
            <person name="Pachter L."/>
            <person name="Papaceit M."/>
            <person name="Parisi M.J."/>
            <person name="Parisi M."/>
            <person name="Parts L."/>
            <person name="Pedersen J.S."/>
            <person name="Pesole G."/>
            <person name="Phillippy A.M."/>
            <person name="Ponting C.P."/>
            <person name="Pop M."/>
            <person name="Porcelli D."/>
            <person name="Powell J.R."/>
            <person name="Prohaska S."/>
            <person name="Pruitt K."/>
            <person name="Puig M."/>
            <person name="Quesneville H."/>
            <person name="Ram K.R."/>
            <person name="Rand D."/>
            <person name="Rasmussen M.D."/>
            <person name="Reed L.K."/>
            <person name="Reenan R."/>
            <person name="Reily A."/>
            <person name="Remington K.A."/>
            <person name="Rieger T.T."/>
            <person name="Ritchie M.G."/>
            <person name="Robin C."/>
            <person name="Rogers Y.H."/>
            <person name="Rohde C."/>
            <person name="Rozas J."/>
            <person name="Rubenfield M.J."/>
            <person name="Ruiz A."/>
            <person name="Russo S."/>
            <person name="Salzberg S.L."/>
            <person name="Sanchez-Gracia A."/>
            <person name="Saranga D.J."/>
            <person name="Sato H."/>
            <person name="Schaeffer S.W."/>
            <person name="Schatz M.C."/>
            <person name="Schlenke T."/>
            <person name="Schwartz R."/>
            <person name="Segarra C."/>
            <person name="Singh R.S."/>
            <person name="Sirot L."/>
            <person name="Sirota M."/>
            <person name="Sisneros N.B."/>
            <person name="Smith C.D."/>
            <person name="Smith T.F."/>
            <person name="Spieth J."/>
            <person name="Stage D.E."/>
            <person name="Stark A."/>
            <person name="Stephan W."/>
            <person name="Strausberg R.L."/>
            <person name="Strempel S."/>
            <person name="Sturgill D."/>
            <person name="Sutton G."/>
            <person name="Sutton G.G."/>
            <person name="Tao W."/>
            <person name="Teichmann S."/>
            <person name="Tobari Y.N."/>
            <person name="Tomimura Y."/>
            <person name="Tsolas J.M."/>
            <person name="Valente V.L."/>
            <person name="Venter E."/>
            <person name="Venter J.C."/>
            <person name="Vicario S."/>
            <person name="Vieira F.G."/>
            <person name="Vilella A.J."/>
            <person name="Villasante A."/>
            <person name="Walenz B."/>
            <person name="Wang J."/>
            <person name="Wasserman M."/>
            <person name="Watts T."/>
            <person name="Wilson D."/>
            <person name="Wilson R.K."/>
            <person name="Wing R.A."/>
            <person name="Wolfner M.F."/>
            <person name="Wong A."/>
            <person name="Wong G.K."/>
            <person name="Wu C.I."/>
            <person name="Wu G."/>
            <person name="Yamamoto D."/>
            <person name="Yang H.P."/>
            <person name="Yang S.P."/>
            <person name="Yorke J.A."/>
            <person name="Yoshida K."/>
            <person name="Zdobnov E."/>
            <person name="Zhang P."/>
            <person name="Zhang Y."/>
            <person name="Zimin A.V."/>
            <person name="Baldwin J."/>
            <person name="Abdouelleil A."/>
            <person name="Abdulkadir J."/>
            <person name="Abebe A."/>
            <person name="Abera B."/>
            <person name="Abreu J."/>
            <person name="Acer S.C."/>
            <person name="Aftuck L."/>
            <person name="Alexander A."/>
            <person name="An P."/>
            <person name="Anderson E."/>
            <person name="Anderson S."/>
            <person name="Arachi H."/>
            <person name="Azer M."/>
            <person name="Bachantsang P."/>
            <person name="Barry A."/>
            <person name="Bayul T."/>
            <person name="Berlin A."/>
            <person name="Bessette D."/>
            <person name="Bloom T."/>
            <person name="Blye J."/>
            <person name="Boguslavskiy L."/>
            <person name="Bonnet C."/>
            <person name="Boukhgalter B."/>
            <person name="Bourzgui I."/>
            <person name="Brown A."/>
            <person name="Cahill P."/>
            <person name="Channer S."/>
            <person name="Cheshatsang Y."/>
            <person name="Chuda L."/>
            <person name="Citroen M."/>
            <person name="Collymore A."/>
            <person name="Cooke P."/>
            <person name="Costello M."/>
            <person name="D'Aco K."/>
            <person name="Daza R."/>
            <person name="De Haan G."/>
            <person name="DeGray S."/>
            <person name="DeMaso C."/>
            <person name="Dhargay N."/>
            <person name="Dooley K."/>
            <person name="Dooley E."/>
            <person name="Doricent M."/>
            <person name="Dorje P."/>
            <person name="Dorjee K."/>
            <person name="Dupes A."/>
            <person name="Elong R."/>
            <person name="Falk J."/>
            <person name="Farina A."/>
            <person name="Faro S."/>
            <person name="Ferguson D."/>
            <person name="Fisher S."/>
            <person name="Foley C.D."/>
            <person name="Franke A."/>
            <person name="Friedrich D."/>
            <person name="Gadbois L."/>
            <person name="Gearin G."/>
            <person name="Gearin C.R."/>
            <person name="Giannoukos G."/>
            <person name="Goode T."/>
            <person name="Graham J."/>
            <person name="Grandbois E."/>
            <person name="Grewal S."/>
            <person name="Gyaltsen K."/>
            <person name="Hafez N."/>
            <person name="Hagos B."/>
            <person name="Hall J."/>
            <person name="Henson C."/>
            <person name="Hollinger A."/>
            <person name="Honan T."/>
            <person name="Huard M.D."/>
            <person name="Hughes L."/>
            <person name="Hurhula B."/>
            <person name="Husby M.E."/>
            <person name="Kamat A."/>
            <person name="Kanga B."/>
            <person name="Kashin S."/>
            <person name="Khazanovich D."/>
            <person name="Kisner P."/>
            <person name="Lance K."/>
            <person name="Lara M."/>
            <person name="Lee W."/>
            <person name="Lennon N."/>
            <person name="Letendre F."/>
            <person name="LeVine R."/>
            <person name="Lipovsky A."/>
            <person name="Liu X."/>
            <person name="Liu J."/>
            <person name="Liu S."/>
            <person name="Lokyitsang T."/>
            <person name="Lokyitsang Y."/>
            <person name="Lubonja R."/>
            <person name="Lui A."/>
            <person name="MacDonald P."/>
            <person name="Magnisalis V."/>
            <person name="Maru K."/>
            <person name="Matthews C."/>
            <person name="McCusker W."/>
            <person name="McDonough S."/>
            <person name="Mehta T."/>
            <person name="Meldrim J."/>
            <person name="Meneus L."/>
            <person name="Mihai O."/>
            <person name="Mihalev A."/>
            <person name="Mihova T."/>
            <person name="Mittelman R."/>
            <person name="Mlenga V."/>
            <person name="Montmayeur A."/>
            <person name="Mulrain L."/>
            <person name="Navidi A."/>
            <person name="Naylor J."/>
            <person name="Negash T."/>
            <person name="Nguyen T."/>
            <person name="Nguyen N."/>
            <person name="Nicol R."/>
            <person name="Norbu C."/>
            <person name="Norbu N."/>
            <person name="Novod N."/>
            <person name="O'Neill B."/>
            <person name="Osman S."/>
            <person name="Markiewicz E."/>
            <person name="Oyono O.L."/>
            <person name="Patti C."/>
            <person name="Phunkhang P."/>
            <person name="Pierre F."/>
            <person name="Priest M."/>
            <person name="Raghuraman S."/>
            <person name="Rege F."/>
            <person name="Reyes R."/>
            <person name="Rise C."/>
            <person name="Rogov P."/>
            <person name="Ross K."/>
            <person name="Ryan E."/>
            <person name="Settipalli S."/>
            <person name="Shea T."/>
            <person name="Sherpa N."/>
            <person name="Shi L."/>
            <person name="Shih D."/>
            <person name="Sparrow T."/>
            <person name="Spaulding J."/>
            <person name="Stalker J."/>
            <person name="Stange-Thomann N."/>
            <person name="Stavropoulos S."/>
            <person name="Stone C."/>
            <person name="Strader C."/>
            <person name="Tesfaye S."/>
            <person name="Thomson T."/>
            <person name="Thoulutsang Y."/>
            <person name="Thoulutsang D."/>
            <person name="Topham K."/>
            <person name="Topping I."/>
            <person name="Tsamla T."/>
            <person name="Vassiliev H."/>
            <person name="Vo A."/>
            <person name="Wangchuk T."/>
            <person name="Wangdi T."/>
            <person name="Weiand M."/>
            <person name="Wilkinson J."/>
            <person name="Wilson A."/>
            <person name="Yadav S."/>
            <person name="Young G."/>
            <person name="Yu Q."/>
            <person name="Zembek L."/>
            <person name="Zhong D."/>
            <person name="Zimmer A."/>
            <person name="Zwirko Z."/>
            <person name="Jaffe D.B."/>
            <person name="Alvarez P."/>
            <person name="Brockman W."/>
            <person name="Butler J."/>
            <person name="Chin C."/>
            <person name="Gnerre S."/>
            <person name="Grabherr M."/>
            <person name="Kleber M."/>
            <person name="Mauceli E."/>
            <person name="MacCallum I."/>
        </authorList>
    </citation>
    <scope>NUCLEOTIDE SEQUENCE [LARGE SCALE GENOMIC DNA]</scope>
    <source>
        <strain evidence="1 2">TSC#14021-0224.01</strain>
    </source>
</reference>
<accession>A0A0Q5T576</accession>
<name>A0A0Q5T576_DROER</name>